<dbReference type="OMA" id="AWMASAN"/>
<evidence type="ECO:0000256" key="1">
    <source>
        <dbReference type="ARBA" id="ARBA00004141"/>
    </source>
</evidence>
<dbReference type="GO" id="GO:0016020">
    <property type="term" value="C:membrane"/>
    <property type="evidence" value="ECO:0007669"/>
    <property type="project" value="UniProtKB-SubCell"/>
</dbReference>
<feature type="transmembrane region" description="Helical" evidence="6">
    <location>
        <begin position="237"/>
        <end position="260"/>
    </location>
</feature>
<dbReference type="EMBL" id="KN847525">
    <property type="protein sequence ID" value="KIV89023.1"/>
    <property type="molecule type" value="Genomic_DNA"/>
</dbReference>
<dbReference type="Proteomes" id="UP000054302">
    <property type="component" value="Unassembled WGS sequence"/>
</dbReference>
<feature type="transmembrane region" description="Helical" evidence="6">
    <location>
        <begin position="401"/>
        <end position="424"/>
    </location>
</feature>
<dbReference type="InterPro" id="IPR020846">
    <property type="entry name" value="MFS_dom"/>
</dbReference>
<dbReference type="GO" id="GO:0022857">
    <property type="term" value="F:transmembrane transporter activity"/>
    <property type="evidence" value="ECO:0007669"/>
    <property type="project" value="InterPro"/>
</dbReference>
<dbReference type="InterPro" id="IPR036259">
    <property type="entry name" value="MFS_trans_sf"/>
</dbReference>
<evidence type="ECO:0000259" key="7">
    <source>
        <dbReference type="PROSITE" id="PS50850"/>
    </source>
</evidence>
<evidence type="ECO:0000256" key="4">
    <source>
        <dbReference type="ARBA" id="ARBA00022989"/>
    </source>
</evidence>
<dbReference type="Pfam" id="PF07690">
    <property type="entry name" value="MFS_1"/>
    <property type="match status" value="1"/>
</dbReference>
<feature type="transmembrane region" description="Helical" evidence="6">
    <location>
        <begin position="115"/>
        <end position="138"/>
    </location>
</feature>
<feature type="transmembrane region" description="Helical" evidence="6">
    <location>
        <begin position="350"/>
        <end position="370"/>
    </location>
</feature>
<feature type="transmembrane region" description="Helical" evidence="6">
    <location>
        <begin position="377"/>
        <end position="395"/>
    </location>
</feature>
<accession>A0A0D1ZQK6</accession>
<dbReference type="AlphaFoldDB" id="A0A0D1ZQK6"/>
<evidence type="ECO:0000313" key="9">
    <source>
        <dbReference type="Proteomes" id="UP000054302"/>
    </source>
</evidence>
<evidence type="ECO:0000313" key="8">
    <source>
        <dbReference type="EMBL" id="KIV89023.1"/>
    </source>
</evidence>
<dbReference type="OrthoDB" id="2985014at2759"/>
<evidence type="ECO:0000256" key="5">
    <source>
        <dbReference type="ARBA" id="ARBA00023136"/>
    </source>
</evidence>
<feature type="domain" description="Major facilitator superfamily (MFS) profile" evidence="7">
    <location>
        <begin position="79"/>
        <end position="530"/>
    </location>
</feature>
<dbReference type="PANTHER" id="PTHR43791:SF36">
    <property type="entry name" value="TRANSPORTER, PUTATIVE (AFU_ORTHOLOGUE AFUA_6G08340)-RELATED"/>
    <property type="match status" value="1"/>
</dbReference>
<sequence length="530" mass="58890">MNLTRIQHLVFVEERTLASKESKMGATMTDIEKEPVAAAHIDATKHTDVTNQEVDMSIVDDPTFLKEEKKVVLKQDLVIMPCLALGLFFAYLDRGAIGNARVLGMQDELNFTPQQFYNCVMMFYVGYMLFDLPAALALRYIKPRFVIGTALVVFGTLAALLAVVKSYAAIMVIRVGIGLGECFVNVAWIFASQWYKPSEMGLRAGLLYCMTPIAGAFSGLIAYAIGITMEGRNGLNAWEWLFIVEGCMTVGFGIVVWVVFQGFPEDVAREGSWLFRSQRERNIIRARFKLSQNIEGAKARWHLFVLALKDPKIYAGSMILGAQGVGIGSFSVFLPTFVREFGFGRLQTQLITIIPYSFAIVGLFGLSYLSDKVPRRAPMVIALLGTTATGFIILLSTTNTIALVAGSCFVAGGAYPCLVISVAWTITLHGGYTKRATATTASSIVIQGLSMVSSQVYRHPPRFFLGHGFSLGVYLVSMCTAYWLYRHVIRENRKREQTRQEWAARGEINPLSSKTFEDLGDFHPDYRYTL</sequence>
<keyword evidence="9" id="KW-1185">Reference proteome</keyword>
<dbReference type="SUPFAM" id="SSF103473">
    <property type="entry name" value="MFS general substrate transporter"/>
    <property type="match status" value="1"/>
</dbReference>
<name>A0A0D1ZQK6_EXOME</name>
<organism evidence="8 9">
    <name type="scientific">Exophiala mesophila</name>
    <name type="common">Black yeast-like fungus</name>
    <dbReference type="NCBI Taxonomy" id="212818"/>
    <lineage>
        <taxon>Eukaryota</taxon>
        <taxon>Fungi</taxon>
        <taxon>Dikarya</taxon>
        <taxon>Ascomycota</taxon>
        <taxon>Pezizomycotina</taxon>
        <taxon>Eurotiomycetes</taxon>
        <taxon>Chaetothyriomycetidae</taxon>
        <taxon>Chaetothyriales</taxon>
        <taxon>Herpotrichiellaceae</taxon>
        <taxon>Exophiala</taxon>
    </lineage>
</organism>
<keyword evidence="4 6" id="KW-1133">Transmembrane helix</keyword>
<keyword evidence="5 6" id="KW-0472">Membrane</keyword>
<dbReference type="VEuPathDB" id="FungiDB:PV10_08641"/>
<dbReference type="RefSeq" id="XP_016220597.1">
    <property type="nucleotide sequence ID" value="XM_016373686.1"/>
</dbReference>
<proteinExistence type="predicted"/>
<dbReference type="PANTHER" id="PTHR43791">
    <property type="entry name" value="PERMEASE-RELATED"/>
    <property type="match status" value="1"/>
</dbReference>
<comment type="subcellular location">
    <subcellularLocation>
        <location evidence="1">Membrane</location>
        <topology evidence="1">Multi-pass membrane protein</topology>
    </subcellularLocation>
</comment>
<evidence type="ECO:0000256" key="2">
    <source>
        <dbReference type="ARBA" id="ARBA00022448"/>
    </source>
</evidence>
<gene>
    <name evidence="8" type="ORF">PV10_08641</name>
</gene>
<evidence type="ECO:0000256" key="3">
    <source>
        <dbReference type="ARBA" id="ARBA00022692"/>
    </source>
</evidence>
<feature type="transmembrane region" description="Helical" evidence="6">
    <location>
        <begin position="170"/>
        <end position="190"/>
    </location>
</feature>
<dbReference type="GeneID" id="27326486"/>
<feature type="transmembrane region" description="Helical" evidence="6">
    <location>
        <begin position="145"/>
        <end position="164"/>
    </location>
</feature>
<feature type="transmembrane region" description="Helical" evidence="6">
    <location>
        <begin position="77"/>
        <end position="95"/>
    </location>
</feature>
<keyword evidence="2" id="KW-0813">Transport</keyword>
<feature type="transmembrane region" description="Helical" evidence="6">
    <location>
        <begin position="313"/>
        <end position="338"/>
    </location>
</feature>
<dbReference type="Gene3D" id="1.20.1250.20">
    <property type="entry name" value="MFS general substrate transporter like domains"/>
    <property type="match status" value="2"/>
</dbReference>
<keyword evidence="3 6" id="KW-0812">Transmembrane</keyword>
<feature type="transmembrane region" description="Helical" evidence="6">
    <location>
        <begin position="463"/>
        <end position="485"/>
    </location>
</feature>
<dbReference type="HOGENOM" id="CLU_001265_0_1_1"/>
<reference evidence="8 9" key="1">
    <citation type="submission" date="2015-01" db="EMBL/GenBank/DDBJ databases">
        <title>The Genome Sequence of Exophiala mesophila CBS40295.</title>
        <authorList>
            <consortium name="The Broad Institute Genomics Platform"/>
            <person name="Cuomo C."/>
            <person name="de Hoog S."/>
            <person name="Gorbushina A."/>
            <person name="Stielow B."/>
            <person name="Teixiera M."/>
            <person name="Abouelleil A."/>
            <person name="Chapman S.B."/>
            <person name="Priest M."/>
            <person name="Young S.K."/>
            <person name="Wortman J."/>
            <person name="Nusbaum C."/>
            <person name="Birren B."/>
        </authorList>
    </citation>
    <scope>NUCLEOTIDE SEQUENCE [LARGE SCALE GENOMIC DNA]</scope>
    <source>
        <strain evidence="8 9">CBS 40295</strain>
    </source>
</reference>
<protein>
    <recommendedName>
        <fullName evidence="7">Major facilitator superfamily (MFS) profile domain-containing protein</fullName>
    </recommendedName>
</protein>
<evidence type="ECO:0000256" key="6">
    <source>
        <dbReference type="SAM" id="Phobius"/>
    </source>
</evidence>
<dbReference type="PROSITE" id="PS50850">
    <property type="entry name" value="MFS"/>
    <property type="match status" value="1"/>
</dbReference>
<feature type="transmembrane region" description="Helical" evidence="6">
    <location>
        <begin position="202"/>
        <end position="225"/>
    </location>
</feature>
<dbReference type="InterPro" id="IPR011701">
    <property type="entry name" value="MFS"/>
</dbReference>
<feature type="transmembrane region" description="Helical" evidence="6">
    <location>
        <begin position="436"/>
        <end position="457"/>
    </location>
</feature>